<evidence type="ECO:0000256" key="4">
    <source>
        <dbReference type="SAM" id="Phobius"/>
    </source>
</evidence>
<dbReference type="GO" id="GO:0005886">
    <property type="term" value="C:plasma membrane"/>
    <property type="evidence" value="ECO:0007669"/>
    <property type="project" value="TreeGrafter"/>
</dbReference>
<dbReference type="InterPro" id="IPR000160">
    <property type="entry name" value="GGDEF_dom"/>
</dbReference>
<evidence type="ECO:0000313" key="6">
    <source>
        <dbReference type="EMBL" id="MDO6542883.1"/>
    </source>
</evidence>
<dbReference type="PANTHER" id="PTHR45138">
    <property type="entry name" value="REGULATORY COMPONENTS OF SENSORY TRANSDUCTION SYSTEM"/>
    <property type="match status" value="1"/>
</dbReference>
<dbReference type="Proteomes" id="UP001170624">
    <property type="component" value="Unassembled WGS sequence"/>
</dbReference>
<dbReference type="EC" id="2.7.7.65" evidence="2"/>
<organism evidence="6 7">
    <name type="scientific">Photobacterium sanguinicancri</name>
    <dbReference type="NCBI Taxonomy" id="875932"/>
    <lineage>
        <taxon>Bacteria</taxon>
        <taxon>Pseudomonadati</taxon>
        <taxon>Pseudomonadota</taxon>
        <taxon>Gammaproteobacteria</taxon>
        <taxon>Vibrionales</taxon>
        <taxon>Vibrionaceae</taxon>
        <taxon>Photobacterium</taxon>
    </lineage>
</organism>
<keyword evidence="4" id="KW-1133">Transmembrane helix</keyword>
<keyword evidence="6" id="KW-0808">Transferase</keyword>
<dbReference type="SUPFAM" id="SSF55073">
    <property type="entry name" value="Nucleotide cyclase"/>
    <property type="match status" value="1"/>
</dbReference>
<dbReference type="EMBL" id="JAUOPU010000008">
    <property type="protein sequence ID" value="MDO6542883.1"/>
    <property type="molecule type" value="Genomic_DNA"/>
</dbReference>
<dbReference type="FunFam" id="3.30.70.270:FF:000001">
    <property type="entry name" value="Diguanylate cyclase domain protein"/>
    <property type="match status" value="1"/>
</dbReference>
<dbReference type="RefSeq" id="WP_303499392.1">
    <property type="nucleotide sequence ID" value="NZ_JAUOPU010000008.1"/>
</dbReference>
<protein>
    <recommendedName>
        <fullName evidence="2">diguanylate cyclase</fullName>
        <ecNumber evidence="2">2.7.7.65</ecNumber>
    </recommendedName>
</protein>
<dbReference type="SMART" id="SM00267">
    <property type="entry name" value="GGDEF"/>
    <property type="match status" value="1"/>
</dbReference>
<gene>
    <name evidence="6" type="ORF">Q4568_10080</name>
</gene>
<dbReference type="PROSITE" id="PS50887">
    <property type="entry name" value="GGDEF"/>
    <property type="match status" value="1"/>
</dbReference>
<reference evidence="6" key="1">
    <citation type="submission" date="2023-07" db="EMBL/GenBank/DDBJ databases">
        <title>Genome content predicts the carbon catabolic preferences of heterotrophic bacteria.</title>
        <authorList>
            <person name="Gralka M."/>
        </authorList>
    </citation>
    <scope>NUCLEOTIDE SEQUENCE</scope>
    <source>
        <strain evidence="6">G2M05</strain>
    </source>
</reference>
<dbReference type="InterPro" id="IPR043128">
    <property type="entry name" value="Rev_trsase/Diguanyl_cyclase"/>
</dbReference>
<dbReference type="GO" id="GO:0052621">
    <property type="term" value="F:diguanylate cyclase activity"/>
    <property type="evidence" value="ECO:0007669"/>
    <property type="project" value="UniProtKB-EC"/>
</dbReference>
<dbReference type="Gene3D" id="3.30.70.270">
    <property type="match status" value="1"/>
</dbReference>
<feature type="transmembrane region" description="Helical" evidence="4">
    <location>
        <begin position="6"/>
        <end position="27"/>
    </location>
</feature>
<dbReference type="NCBIfam" id="TIGR00254">
    <property type="entry name" value="GGDEF"/>
    <property type="match status" value="1"/>
</dbReference>
<dbReference type="InterPro" id="IPR050469">
    <property type="entry name" value="Diguanylate_Cyclase"/>
</dbReference>
<dbReference type="GO" id="GO:0043709">
    <property type="term" value="P:cell adhesion involved in single-species biofilm formation"/>
    <property type="evidence" value="ECO:0007669"/>
    <property type="project" value="TreeGrafter"/>
</dbReference>
<evidence type="ECO:0000256" key="2">
    <source>
        <dbReference type="ARBA" id="ARBA00012528"/>
    </source>
</evidence>
<dbReference type="InterPro" id="IPR029787">
    <property type="entry name" value="Nucleotide_cyclase"/>
</dbReference>
<proteinExistence type="predicted"/>
<dbReference type="Pfam" id="PF00990">
    <property type="entry name" value="GGDEF"/>
    <property type="match status" value="1"/>
</dbReference>
<comment type="cofactor">
    <cofactor evidence="1">
        <name>Mg(2+)</name>
        <dbReference type="ChEBI" id="CHEBI:18420"/>
    </cofactor>
</comment>
<dbReference type="PANTHER" id="PTHR45138:SF9">
    <property type="entry name" value="DIGUANYLATE CYCLASE DGCM-RELATED"/>
    <property type="match status" value="1"/>
</dbReference>
<evidence type="ECO:0000256" key="1">
    <source>
        <dbReference type="ARBA" id="ARBA00001946"/>
    </source>
</evidence>
<keyword evidence="4" id="KW-0812">Transmembrane</keyword>
<evidence type="ECO:0000259" key="5">
    <source>
        <dbReference type="PROSITE" id="PS50887"/>
    </source>
</evidence>
<evidence type="ECO:0000313" key="7">
    <source>
        <dbReference type="Proteomes" id="UP001170624"/>
    </source>
</evidence>
<feature type="domain" description="GGDEF" evidence="5">
    <location>
        <begin position="304"/>
        <end position="432"/>
    </location>
</feature>
<comment type="caution">
    <text evidence="6">The sequence shown here is derived from an EMBL/GenBank/DDBJ whole genome shotgun (WGS) entry which is preliminary data.</text>
</comment>
<evidence type="ECO:0000256" key="3">
    <source>
        <dbReference type="ARBA" id="ARBA00034247"/>
    </source>
</evidence>
<dbReference type="GO" id="GO:1902201">
    <property type="term" value="P:negative regulation of bacterial-type flagellum-dependent cell motility"/>
    <property type="evidence" value="ECO:0007669"/>
    <property type="project" value="TreeGrafter"/>
</dbReference>
<accession>A0AAW7Y7K9</accession>
<keyword evidence="4" id="KW-0472">Membrane</keyword>
<keyword evidence="6" id="KW-0548">Nucleotidyltransferase</keyword>
<dbReference type="CDD" id="cd01949">
    <property type="entry name" value="GGDEF"/>
    <property type="match status" value="1"/>
</dbReference>
<sequence length="433" mass="48999">MVTARMHRLSIVFLVSISVFAMTWHYLGGADRQLVITPEIAEYKAIDDKSQGGASVTDITISPDQTILTCQIVNQAKWPFCEIAIDLVSNNEGIDLSRFHSIGIDVDYLTPVKNERLRVYLRNYDPSYSSPDDPVSHKFNAIEFTPTVERDLQVIPLRSFQVLSWWIADYSVPIEKSGPQFNHVTSIEIATGSYVQEGKYTIQLNKLVFYGKWISESNLVKLLLLLWLVFAIIYLVSEQLQLRSVLSEIREKSLRLRKANRHLFKKAQAVEALAYTDALTGAKNRNVIEGYLSELVDNAKVNIQPFSVIYVDIDHFKSINDNFGHETGDEVLRCFVALINQRIRKSDVLVRWGGEEFILFCPATTLEGAVGLAELLRSIVETYHWPSAMSVTASFGVAQLENENIDEVIKRADKVLYLAKQNGRNCVMSKAVE</sequence>
<dbReference type="AlphaFoldDB" id="A0AAW7Y7K9"/>
<name>A0AAW7Y7K9_9GAMM</name>
<comment type="catalytic activity">
    <reaction evidence="3">
        <text>2 GTP = 3',3'-c-di-GMP + 2 diphosphate</text>
        <dbReference type="Rhea" id="RHEA:24898"/>
        <dbReference type="ChEBI" id="CHEBI:33019"/>
        <dbReference type="ChEBI" id="CHEBI:37565"/>
        <dbReference type="ChEBI" id="CHEBI:58805"/>
        <dbReference type="EC" id="2.7.7.65"/>
    </reaction>
</comment>